<feature type="transmembrane region" description="Helical" evidence="1">
    <location>
        <begin position="47"/>
        <end position="65"/>
    </location>
</feature>
<keyword evidence="1" id="KW-0472">Membrane</keyword>
<keyword evidence="1" id="KW-0812">Transmembrane</keyword>
<evidence type="ECO:0000313" key="2">
    <source>
        <dbReference type="EMBL" id="GFO10731.1"/>
    </source>
</evidence>
<keyword evidence="1" id="KW-1133">Transmembrane helix</keyword>
<evidence type="ECO:0008006" key="4">
    <source>
        <dbReference type="Google" id="ProtNLM"/>
    </source>
</evidence>
<name>A0AAV4ARD8_9GAST</name>
<accession>A0AAV4ARD8</accession>
<gene>
    <name evidence="2" type="ORF">PoB_003723600</name>
</gene>
<keyword evidence="3" id="KW-1185">Reference proteome</keyword>
<reference evidence="2 3" key="1">
    <citation type="journal article" date="2021" name="Elife">
        <title>Chloroplast acquisition without the gene transfer in kleptoplastic sea slugs, Plakobranchus ocellatus.</title>
        <authorList>
            <person name="Maeda T."/>
            <person name="Takahashi S."/>
            <person name="Yoshida T."/>
            <person name="Shimamura S."/>
            <person name="Takaki Y."/>
            <person name="Nagai Y."/>
            <person name="Toyoda A."/>
            <person name="Suzuki Y."/>
            <person name="Arimoto A."/>
            <person name="Ishii H."/>
            <person name="Satoh N."/>
            <person name="Nishiyama T."/>
            <person name="Hasebe M."/>
            <person name="Maruyama T."/>
            <person name="Minagawa J."/>
            <person name="Obokata J."/>
            <person name="Shigenobu S."/>
        </authorList>
    </citation>
    <scope>NUCLEOTIDE SEQUENCE [LARGE SCALE GENOMIC DNA]</scope>
</reference>
<sequence>MEFSPGNPRRCWMLKPEGMLQHGRAREAKEEKGLLSSPRRNRGCTDIVVFLVFVFFVCGMVSTNIRQCFDGEYIMQFGTNGGGCITGNGRNGGGCIRGKGRMVVDV</sequence>
<proteinExistence type="predicted"/>
<dbReference type="AlphaFoldDB" id="A0AAV4ARD8"/>
<dbReference type="EMBL" id="BLXT01004211">
    <property type="protein sequence ID" value="GFO10731.1"/>
    <property type="molecule type" value="Genomic_DNA"/>
</dbReference>
<organism evidence="2 3">
    <name type="scientific">Plakobranchus ocellatus</name>
    <dbReference type="NCBI Taxonomy" id="259542"/>
    <lineage>
        <taxon>Eukaryota</taxon>
        <taxon>Metazoa</taxon>
        <taxon>Spiralia</taxon>
        <taxon>Lophotrochozoa</taxon>
        <taxon>Mollusca</taxon>
        <taxon>Gastropoda</taxon>
        <taxon>Heterobranchia</taxon>
        <taxon>Euthyneura</taxon>
        <taxon>Panpulmonata</taxon>
        <taxon>Sacoglossa</taxon>
        <taxon>Placobranchoidea</taxon>
        <taxon>Plakobranchidae</taxon>
        <taxon>Plakobranchus</taxon>
    </lineage>
</organism>
<comment type="caution">
    <text evidence="2">The sequence shown here is derived from an EMBL/GenBank/DDBJ whole genome shotgun (WGS) entry which is preliminary data.</text>
</comment>
<evidence type="ECO:0000313" key="3">
    <source>
        <dbReference type="Proteomes" id="UP000735302"/>
    </source>
</evidence>
<protein>
    <recommendedName>
        <fullName evidence="4">Transmembrane protein</fullName>
    </recommendedName>
</protein>
<dbReference type="Proteomes" id="UP000735302">
    <property type="component" value="Unassembled WGS sequence"/>
</dbReference>
<evidence type="ECO:0000256" key="1">
    <source>
        <dbReference type="SAM" id="Phobius"/>
    </source>
</evidence>